<keyword evidence="2" id="KW-0472">Membrane</keyword>
<sequence>MGLQSRSIYNNGTTSSSSGGIQPTQNSIILQKKKNLMMSPSSSSSPFGSNKSSTATKNKKRNQLLLFGSILTLGISCFILFQVAHLSVWKFMGMEATVQEPTQPLQETTRSRFAYAFFIGGVPTRNLTTSHDHPSMGYRGLLYNVLVSVHNLRTSGSQADMILMVHMASPYAELPQDEVKMIADLNIQLKYLPPSIPSYTNGFATLALEKFRILEWAQYSRVMYISADIMPQCSLDYLLELAHEGSVGPDSLLRENVVISIADKPMSTSIFILKPNRGHYQQFLRMLQESYPYGNQNFDKEVGWGRKFKGGGDSWTSVKQLALQMATGKTKKRVKPKTQWSFEGADSDAGLLYYWIRFVRKKYSIVIGKQIYTQFGGSRVDILPSINPLLNYSCLPMEEEKQGGRGAQQFADDPDNKLRKIVAPFGVAPYRDFVQWEYHAHAPWHFQKAPHPQLNITSARRYWFSVLRQLDETHKWKLGLYEPQYKRNKRARIANSDDQPEWKEKIGDDQANNWKYSPKPRVSEDSKYPVWSTKLQALQHWSTIQSDDRIKEHKWQPPYIQLPGQEEDPHRQHLFWGDDDYTTMSKQKQLPNNLKPCKCSTPITVDPCSLPDRSFEDWVKTRMGTGFSKHTPACPDAARHDMHVVLPFANLDANTIHDAYCSVQCQDYPSDKVTIYVYQDGGDEKSLLPPICGTNAVLELDPPVKVSEMTSNQQEDEKFEEKAKEWAEQVMNNFDQKLASKRHGSVANVVCLKSREHSGPGGAKYWAFRLVQAKANANDVVVVLDGDDEFYTPKALQIINRKYVEMSAWMTYGSYHGKYSEQTKGIPGKYLEGGETWNPRKENPSWRFGHTRTFKTHLLRRVTRKDFTFKDGSWLIKATDRGFVYRMLEVSGFDRVGYIEQAIYKYKWSASSSTQAQIPKEMRVAQLQHVVDMEPSKRVSLPIHVIIVCWGRVFMLKDQLTWLQHQNLTKNRQIILHLLGNNPDTNPDIHRAVREFKQKQQDGKFEGVIPLQIRIVENKVNWHAFSRFIYTNELRKTEPMDLVVFVDDDQFWFPDFLSALLTYFKPRGMTTWYGKTFPNTDQQTGKADYWTSGILWKYIMRGETELASFTYGGPGGSVFDINLWLFGQQLMRLQRDLQQYYEFDDLWASYIIDAMLGWELRRSPWPVPIDIANCDHPIYNETIFPSLPEKQAARIRQMNADMQVQLRAVATFSDNTTANTKSGMFDDLCTRYYWHVNRPDGKEWRPNKLTVERSNVIGKSPILRPIPAVSEPKRAFVCITGQFERLELKSKIEKFFRSLSRVGYKVDVALVLTGGMSTFTNDAHINQAGRDKSPFYEQFSKAVEAIQQESNITLISPHDKKDGLYERLSVNKVHLQYLIGLYEDQVDKRSFEAQENRAENHPRIYESYQRCLAHAENHIEKVSLKAAKADPSATFNPPTLENYYNVYFRLREDVGFQNSLPNSVVSSLAEPPRNSITVCSCRAWGGLNDRFATVSPDVARIYFTRPYNIFSSQEDMVDNYVNNPESFLLYSYLTAGINVYGIKALKGIVRMYKKDGQAAVYSDDLKREWCPPPSNHTIALLQNYGWDL</sequence>
<dbReference type="EMBL" id="CAICTM010000018">
    <property type="protein sequence ID" value="CAB9497318.1"/>
    <property type="molecule type" value="Genomic_DNA"/>
</dbReference>
<dbReference type="GO" id="GO:0016740">
    <property type="term" value="F:transferase activity"/>
    <property type="evidence" value="ECO:0007669"/>
    <property type="project" value="UniProtKB-KW"/>
</dbReference>
<feature type="compositionally biased region" description="Polar residues" evidence="1">
    <location>
        <begin position="1"/>
        <end position="11"/>
    </location>
</feature>
<protein>
    <submittedName>
        <fullName evidence="3">Glycosyl transferase</fullName>
    </submittedName>
</protein>
<dbReference type="InterPro" id="IPR029044">
    <property type="entry name" value="Nucleotide-diphossugar_trans"/>
</dbReference>
<organism evidence="3 4">
    <name type="scientific">Seminavis robusta</name>
    <dbReference type="NCBI Taxonomy" id="568900"/>
    <lineage>
        <taxon>Eukaryota</taxon>
        <taxon>Sar</taxon>
        <taxon>Stramenopiles</taxon>
        <taxon>Ochrophyta</taxon>
        <taxon>Bacillariophyta</taxon>
        <taxon>Bacillariophyceae</taxon>
        <taxon>Bacillariophycidae</taxon>
        <taxon>Naviculales</taxon>
        <taxon>Naviculaceae</taxon>
        <taxon>Seminavis</taxon>
    </lineage>
</organism>
<reference evidence="3" key="1">
    <citation type="submission" date="2020-06" db="EMBL/GenBank/DDBJ databases">
        <authorList>
            <consortium name="Plant Systems Biology data submission"/>
        </authorList>
    </citation>
    <scope>NUCLEOTIDE SEQUENCE</scope>
    <source>
        <strain evidence="3">D6</strain>
    </source>
</reference>
<keyword evidence="3" id="KW-0808">Transferase</keyword>
<keyword evidence="4" id="KW-1185">Reference proteome</keyword>
<keyword evidence="2" id="KW-1133">Transmembrane helix</keyword>
<dbReference type="Gene3D" id="3.90.550.10">
    <property type="entry name" value="Spore Coat Polysaccharide Biosynthesis Protein SpsA, Chain A"/>
    <property type="match status" value="2"/>
</dbReference>
<feature type="region of interest" description="Disordered" evidence="1">
    <location>
        <begin position="491"/>
        <end position="520"/>
    </location>
</feature>
<dbReference type="Proteomes" id="UP001153069">
    <property type="component" value="Unassembled WGS sequence"/>
</dbReference>
<comment type="caution">
    <text evidence="3">The sequence shown here is derived from an EMBL/GenBank/DDBJ whole genome shotgun (WGS) entry which is preliminary data.</text>
</comment>
<evidence type="ECO:0000256" key="1">
    <source>
        <dbReference type="SAM" id="MobiDB-lite"/>
    </source>
</evidence>
<evidence type="ECO:0000313" key="4">
    <source>
        <dbReference type="Proteomes" id="UP001153069"/>
    </source>
</evidence>
<dbReference type="SUPFAM" id="SSF53448">
    <property type="entry name" value="Nucleotide-diphospho-sugar transferases"/>
    <property type="match status" value="3"/>
</dbReference>
<proteinExistence type="predicted"/>
<dbReference type="OrthoDB" id="2014201at2759"/>
<name>A0A9N8H0B5_9STRA</name>
<accession>A0A9N8H0B5</accession>
<keyword evidence="2" id="KW-0812">Transmembrane</keyword>
<gene>
    <name evidence="3" type="ORF">SEMRO_18_G012690.1</name>
</gene>
<evidence type="ECO:0000313" key="3">
    <source>
        <dbReference type="EMBL" id="CAB9497318.1"/>
    </source>
</evidence>
<evidence type="ECO:0000256" key="2">
    <source>
        <dbReference type="SAM" id="Phobius"/>
    </source>
</evidence>
<feature type="region of interest" description="Disordered" evidence="1">
    <location>
        <begin position="1"/>
        <end position="24"/>
    </location>
</feature>
<feature type="transmembrane region" description="Helical" evidence="2">
    <location>
        <begin position="64"/>
        <end position="84"/>
    </location>
</feature>